<keyword evidence="2" id="KW-0548">Nucleotidyltransferase</keyword>
<dbReference type="GO" id="GO:0003964">
    <property type="term" value="F:RNA-directed DNA polymerase activity"/>
    <property type="evidence" value="ECO:0007669"/>
    <property type="project" value="UniProtKB-KW"/>
</dbReference>
<dbReference type="RefSeq" id="XP_030843949.1">
    <property type="nucleotide sequence ID" value="XM_030988089.1"/>
</dbReference>
<evidence type="ECO:0000256" key="1">
    <source>
        <dbReference type="ARBA" id="ARBA00022679"/>
    </source>
</evidence>
<dbReference type="InterPro" id="IPR012337">
    <property type="entry name" value="RNaseH-like_sf"/>
</dbReference>
<evidence type="ECO:0000256" key="7">
    <source>
        <dbReference type="SAM" id="MobiDB-lite"/>
    </source>
</evidence>
<dbReference type="PANTHER" id="PTHR37984:SF8">
    <property type="entry name" value="CCHC-TYPE DOMAIN-CONTAINING PROTEIN"/>
    <property type="match status" value="1"/>
</dbReference>
<dbReference type="FunFam" id="3.30.70.270:FF:000063">
    <property type="entry name" value="Zinc knuckle domaincontaining protein"/>
    <property type="match status" value="1"/>
</dbReference>
<dbReference type="Gene3D" id="3.30.70.270">
    <property type="match status" value="2"/>
</dbReference>
<evidence type="ECO:0000256" key="4">
    <source>
        <dbReference type="ARBA" id="ARBA00022759"/>
    </source>
</evidence>
<keyword evidence="8" id="KW-0812">Transmembrane</keyword>
<dbReference type="FunFam" id="3.10.20.370:FF:000001">
    <property type="entry name" value="Retrovirus-related Pol polyprotein from transposon 17.6-like protein"/>
    <property type="match status" value="1"/>
</dbReference>
<accession>A0A7M7NZE8</accession>
<dbReference type="OrthoDB" id="10041530at2759"/>
<evidence type="ECO:0000259" key="10">
    <source>
        <dbReference type="PROSITE" id="PS50994"/>
    </source>
</evidence>
<sequence>MEALKPPQQLDLEAQNLPQVWKLWKEELMLYLDLAMASKEDQTKVVNPKNQEAFDVEFIVVDNGKLTPILGSETSQLMGLITVQHEKIMEVNDTPRMSSAEQFCFEYADVFDDGVGKLPGQYKIELDPTVKPVVHPPRRVPVAVKERLKAELEKLVEADIVAPVDTPTEWVSSLVCVNKANNKLRICLDPQDLNKAVRRNHYPMKIIEDILPDLTKAKVFSVVDAKNGFWHVELEEDSSYLTTFNTPFGRYRWKRLPFGIASAPEEFQRRLDEALEGLQGVSTIADDILVYGEGETVTEAEIDHDTKLRAVMQRCREKNLKLNKQKLKFKMKEVSFMGHLITEEGLKPDPAKIKAVRDMQNPSDAAGVQRFLGFVNYLSKFLPNLSEMCEPLRSLTKKYVEWCWLDVHDNAIKRIKKAVTSEPVLRYFDKDTELVLQADASEKGLGAAIMQAGQPIAYTSRALTEAETRYAQIEKELLAVTFGLERFHQYTYGRKVIVQSDHKPLEIITKKNMHQAPKRLQRLILRLQTYDADIIYHPGSKMYIADTLSRAYLPLMEEDGRRVEMEQVNLLDHLPIAKPLLEKLKQCTAENEVMQELRATVMNGWPRRQQDLPSDVRPYFHIRDELSISDGLIFRGERVLIPNSMRKGMIERLHSSYLGESSCLKRARECLYWPNMNSEVKNYIQRCDVCRAMGTRQQKEPLQQHEVPDRPWAKVGADLFVLDSRNYLVITDYYSNFIEVDSLTTTTSAAVIHKMKAQFARHGIPEEVITDNGPQFASDEFARFGATWEFKHTTTSPLYPQANGKVENAVKTAKALLKKAKEGHTDPYLSLLAYRNTPTPGFTSSPVQRLMNRRTRTTLPTTSKLLTCEVPPGVKEQRKRTKEQQAQHYNRSAKEMTSLNPGDVVRIQPHNRQKEWRRAKVLRSAPEPHSYVVMTEDGATYRRNRRHLRQVAETWSRREPDDEMIIEPSTQIQPPTSSGDAQITTQVRSEDKTRNGRNIRPPTYLQDFVKNSANADLFENVLWGIGAAAAVAVAGPVGLAAVIQGLVLLPGLVWREMMSTAAIANGGVVATLQAAGALGSVGYVAPAVAGVAAAGAKALIDD</sequence>
<dbReference type="GeneID" id="115924991"/>
<keyword evidence="5" id="KW-0378">Hydrolase</keyword>
<dbReference type="PANTHER" id="PTHR37984">
    <property type="entry name" value="PROTEIN CBG26694"/>
    <property type="match status" value="1"/>
</dbReference>
<feature type="compositionally biased region" description="Polar residues" evidence="7">
    <location>
        <begin position="969"/>
        <end position="987"/>
    </location>
</feature>
<evidence type="ECO:0000256" key="6">
    <source>
        <dbReference type="ARBA" id="ARBA00022918"/>
    </source>
</evidence>
<dbReference type="InterPro" id="IPR043128">
    <property type="entry name" value="Rev_trsase/Diguanyl_cyclase"/>
</dbReference>
<dbReference type="InterPro" id="IPR041588">
    <property type="entry name" value="Integrase_H2C2"/>
</dbReference>
<evidence type="ECO:0000256" key="5">
    <source>
        <dbReference type="ARBA" id="ARBA00022801"/>
    </source>
</evidence>
<dbReference type="CDD" id="cd09274">
    <property type="entry name" value="RNase_HI_RT_Ty3"/>
    <property type="match status" value="1"/>
</dbReference>
<keyword evidence="3" id="KW-0540">Nuclease</keyword>
<keyword evidence="4" id="KW-0255">Endonuclease</keyword>
<dbReference type="InParanoid" id="A0A7M7NZE8"/>
<dbReference type="Pfam" id="PF00665">
    <property type="entry name" value="rve"/>
    <property type="match status" value="1"/>
</dbReference>
<dbReference type="InterPro" id="IPR000477">
    <property type="entry name" value="RT_dom"/>
</dbReference>
<dbReference type="GO" id="GO:0004519">
    <property type="term" value="F:endonuclease activity"/>
    <property type="evidence" value="ECO:0007669"/>
    <property type="project" value="UniProtKB-KW"/>
</dbReference>
<dbReference type="SUPFAM" id="SSF56672">
    <property type="entry name" value="DNA/RNA polymerases"/>
    <property type="match status" value="1"/>
</dbReference>
<feature type="domain" description="Integrase catalytic" evidence="10">
    <location>
        <begin position="707"/>
        <end position="879"/>
    </location>
</feature>
<name>A0A7M7NZE8_STRPU</name>
<dbReference type="InterPro" id="IPR036397">
    <property type="entry name" value="RNaseH_sf"/>
</dbReference>
<dbReference type="AlphaFoldDB" id="A0A7M7NZE8"/>
<dbReference type="InterPro" id="IPR041373">
    <property type="entry name" value="RT_RNaseH"/>
</dbReference>
<dbReference type="Gene3D" id="3.10.10.10">
    <property type="entry name" value="HIV Type 1 Reverse Transcriptase, subunit A, domain 1"/>
    <property type="match status" value="1"/>
</dbReference>
<dbReference type="SUPFAM" id="SSF53098">
    <property type="entry name" value="Ribonuclease H-like"/>
    <property type="match status" value="1"/>
</dbReference>
<dbReference type="GO" id="GO:0015074">
    <property type="term" value="P:DNA integration"/>
    <property type="evidence" value="ECO:0007669"/>
    <property type="project" value="InterPro"/>
</dbReference>
<dbReference type="FunFam" id="1.10.340.70:FF:000003">
    <property type="entry name" value="Protein CBG25708"/>
    <property type="match status" value="1"/>
</dbReference>
<dbReference type="KEGG" id="spu:115924991"/>
<feature type="region of interest" description="Disordered" evidence="7">
    <location>
        <begin position="969"/>
        <end position="1000"/>
    </location>
</feature>
<dbReference type="Pfam" id="PF00078">
    <property type="entry name" value="RVT_1"/>
    <property type="match status" value="1"/>
</dbReference>
<evidence type="ECO:0000259" key="9">
    <source>
        <dbReference type="PROSITE" id="PS50878"/>
    </source>
</evidence>
<dbReference type="InterPro" id="IPR043502">
    <property type="entry name" value="DNA/RNA_pol_sf"/>
</dbReference>
<evidence type="ECO:0000313" key="12">
    <source>
        <dbReference type="Proteomes" id="UP000007110"/>
    </source>
</evidence>
<feature type="transmembrane region" description="Helical" evidence="8">
    <location>
        <begin position="1021"/>
        <end position="1049"/>
    </location>
</feature>
<protein>
    <submittedName>
        <fullName evidence="11">Uncharacterized protein</fullName>
    </submittedName>
</protein>
<keyword evidence="6" id="KW-0695">RNA-directed DNA polymerase</keyword>
<dbReference type="InterPro" id="IPR050951">
    <property type="entry name" value="Retrovirus_Pol_polyprotein"/>
</dbReference>
<dbReference type="Gene3D" id="1.10.340.70">
    <property type="match status" value="1"/>
</dbReference>
<keyword evidence="8" id="KW-0472">Membrane</keyword>
<reference evidence="12" key="1">
    <citation type="submission" date="2015-02" db="EMBL/GenBank/DDBJ databases">
        <title>Genome sequencing for Strongylocentrotus purpuratus.</title>
        <authorList>
            <person name="Murali S."/>
            <person name="Liu Y."/>
            <person name="Vee V."/>
            <person name="English A."/>
            <person name="Wang M."/>
            <person name="Skinner E."/>
            <person name="Han Y."/>
            <person name="Muzny D.M."/>
            <person name="Worley K.C."/>
            <person name="Gibbs R.A."/>
        </authorList>
    </citation>
    <scope>NUCLEOTIDE SEQUENCE</scope>
</reference>
<dbReference type="FunFam" id="3.10.10.10:FF:000003">
    <property type="entry name" value="Retrovirus-related Pol polyprotein from transposon 297-like Protein"/>
    <property type="match status" value="1"/>
</dbReference>
<evidence type="ECO:0000256" key="3">
    <source>
        <dbReference type="ARBA" id="ARBA00022722"/>
    </source>
</evidence>
<evidence type="ECO:0000256" key="8">
    <source>
        <dbReference type="SAM" id="Phobius"/>
    </source>
</evidence>
<dbReference type="OMA" id="LQRMMMR"/>
<keyword evidence="8" id="KW-1133">Transmembrane helix</keyword>
<dbReference type="PROSITE" id="PS50994">
    <property type="entry name" value="INTEGRASE"/>
    <property type="match status" value="1"/>
</dbReference>
<feature type="domain" description="Reverse transcriptase" evidence="9">
    <location>
        <begin position="158"/>
        <end position="341"/>
    </location>
</feature>
<dbReference type="CDD" id="cd01647">
    <property type="entry name" value="RT_LTR"/>
    <property type="match status" value="1"/>
</dbReference>
<dbReference type="GO" id="GO:0016787">
    <property type="term" value="F:hydrolase activity"/>
    <property type="evidence" value="ECO:0007669"/>
    <property type="project" value="UniProtKB-KW"/>
</dbReference>
<dbReference type="Gene3D" id="3.30.420.10">
    <property type="entry name" value="Ribonuclease H-like superfamily/Ribonuclease H"/>
    <property type="match status" value="1"/>
</dbReference>
<dbReference type="Pfam" id="PF17921">
    <property type="entry name" value="Integrase_H2C2"/>
    <property type="match status" value="1"/>
</dbReference>
<keyword evidence="12" id="KW-1185">Reference proteome</keyword>
<evidence type="ECO:0000256" key="2">
    <source>
        <dbReference type="ARBA" id="ARBA00022695"/>
    </source>
</evidence>
<dbReference type="PROSITE" id="PS50878">
    <property type="entry name" value="RT_POL"/>
    <property type="match status" value="1"/>
</dbReference>
<reference evidence="11" key="2">
    <citation type="submission" date="2021-01" db="UniProtKB">
        <authorList>
            <consortium name="EnsemblMetazoa"/>
        </authorList>
    </citation>
    <scope>IDENTIFICATION</scope>
</reference>
<dbReference type="GO" id="GO:0003676">
    <property type="term" value="F:nucleic acid binding"/>
    <property type="evidence" value="ECO:0007669"/>
    <property type="project" value="InterPro"/>
</dbReference>
<evidence type="ECO:0000313" key="11">
    <source>
        <dbReference type="EnsemblMetazoa" id="XP_030843949"/>
    </source>
</evidence>
<proteinExistence type="predicted"/>
<dbReference type="EnsemblMetazoa" id="XM_030988089">
    <property type="protein sequence ID" value="XP_030843949"/>
    <property type="gene ID" value="LOC115924991"/>
</dbReference>
<dbReference type="InterPro" id="IPR001584">
    <property type="entry name" value="Integrase_cat-core"/>
</dbReference>
<dbReference type="FunFam" id="3.30.420.10:FF:000063">
    <property type="entry name" value="Retrovirus-related Pol polyprotein from transposon 297-like Protein"/>
    <property type="match status" value="1"/>
</dbReference>
<dbReference type="Pfam" id="PF17917">
    <property type="entry name" value="RT_RNaseH"/>
    <property type="match status" value="1"/>
</dbReference>
<organism evidence="11 12">
    <name type="scientific">Strongylocentrotus purpuratus</name>
    <name type="common">Purple sea urchin</name>
    <dbReference type="NCBI Taxonomy" id="7668"/>
    <lineage>
        <taxon>Eukaryota</taxon>
        <taxon>Metazoa</taxon>
        <taxon>Echinodermata</taxon>
        <taxon>Eleutherozoa</taxon>
        <taxon>Echinozoa</taxon>
        <taxon>Echinoidea</taxon>
        <taxon>Euechinoidea</taxon>
        <taxon>Echinacea</taxon>
        <taxon>Camarodonta</taxon>
        <taxon>Echinidea</taxon>
        <taxon>Strongylocentrotidae</taxon>
        <taxon>Strongylocentrotus</taxon>
    </lineage>
</organism>
<dbReference type="Proteomes" id="UP000007110">
    <property type="component" value="Unassembled WGS sequence"/>
</dbReference>
<keyword evidence="1" id="KW-0808">Transferase</keyword>